<dbReference type="GO" id="GO:0016493">
    <property type="term" value="F:C-C chemokine receptor activity"/>
    <property type="evidence" value="ECO:0007669"/>
    <property type="project" value="TreeGrafter"/>
</dbReference>
<keyword evidence="11" id="KW-1185">Reference proteome</keyword>
<dbReference type="Pfam" id="PF00001">
    <property type="entry name" value="7tm_1"/>
    <property type="match status" value="1"/>
</dbReference>
<keyword evidence="6 12" id="KW-0675">Receptor</keyword>
<dbReference type="AlphaFoldDB" id="A0A2D0R491"/>
<feature type="transmembrane region" description="Helical" evidence="9">
    <location>
        <begin position="304"/>
        <end position="327"/>
    </location>
</feature>
<evidence type="ECO:0000256" key="8">
    <source>
        <dbReference type="SAM" id="MobiDB-lite"/>
    </source>
</evidence>
<evidence type="ECO:0000256" key="1">
    <source>
        <dbReference type="ARBA" id="ARBA00004370"/>
    </source>
</evidence>
<keyword evidence="2 9" id="KW-0812">Transmembrane</keyword>
<dbReference type="OMA" id="ACCVVVW"/>
<reference evidence="11" key="1">
    <citation type="journal article" date="2016" name="Nat. Commun.">
        <title>The channel catfish genome sequence provides insights into the evolution of scale formation in teleosts.</title>
        <authorList>
            <person name="Liu Z."/>
            <person name="Liu S."/>
            <person name="Yao J."/>
            <person name="Bao L."/>
            <person name="Zhang J."/>
            <person name="Li Y."/>
            <person name="Jiang C."/>
            <person name="Sun L."/>
            <person name="Wang R."/>
            <person name="Zhang Y."/>
            <person name="Zhou T."/>
            <person name="Zeng Q."/>
            <person name="Fu Q."/>
            <person name="Gao S."/>
            <person name="Li N."/>
            <person name="Koren S."/>
            <person name="Jiang Y."/>
            <person name="Zimin A."/>
            <person name="Xu P."/>
            <person name="Phillippy A.M."/>
            <person name="Geng X."/>
            <person name="Song L."/>
            <person name="Sun F."/>
            <person name="Li C."/>
            <person name="Wang X."/>
            <person name="Chen A."/>
            <person name="Jin Y."/>
            <person name="Yuan Z."/>
            <person name="Yang Y."/>
            <person name="Tan S."/>
            <person name="Peatman E."/>
            <person name="Lu J."/>
            <person name="Qin Z."/>
            <person name="Dunham R."/>
            <person name="Li Z."/>
            <person name="Sonstegard T."/>
            <person name="Feng J."/>
            <person name="Danzmann R.G."/>
            <person name="Schroeder S."/>
            <person name="Scheffler B."/>
            <person name="Duke M.V."/>
            <person name="Ballard L."/>
            <person name="Kucuktas H."/>
            <person name="Kaltenboeck L."/>
            <person name="Liu H."/>
            <person name="Armbruster J."/>
            <person name="Xie Y."/>
            <person name="Kirby M.L."/>
            <person name="Tian Y."/>
            <person name="Flanagan M.E."/>
            <person name="Mu W."/>
            <person name="Waldbieser G.C."/>
        </authorList>
    </citation>
    <scope>NUCLEOTIDE SEQUENCE [LARGE SCALE GENOMIC DNA]</scope>
    <source>
        <strain evidence="11">SDA103</strain>
    </source>
</reference>
<evidence type="ECO:0000256" key="4">
    <source>
        <dbReference type="ARBA" id="ARBA00023040"/>
    </source>
</evidence>
<dbReference type="Proteomes" id="UP000221080">
    <property type="component" value="Chromosome 1"/>
</dbReference>
<feature type="domain" description="G-protein coupled receptors family 1 profile" evidence="10">
    <location>
        <begin position="75"/>
        <end position="324"/>
    </location>
</feature>
<keyword evidence="7" id="KW-0807">Transducer</keyword>
<dbReference type="PRINTS" id="PR00237">
    <property type="entry name" value="GPCRRHODOPSN"/>
</dbReference>
<dbReference type="GeneID" id="108266504"/>
<dbReference type="GO" id="GO:0009897">
    <property type="term" value="C:external side of plasma membrane"/>
    <property type="evidence" value="ECO:0007669"/>
    <property type="project" value="TreeGrafter"/>
</dbReference>
<feature type="transmembrane region" description="Helical" evidence="9">
    <location>
        <begin position="224"/>
        <end position="243"/>
    </location>
</feature>
<feature type="region of interest" description="Disordered" evidence="8">
    <location>
        <begin position="365"/>
        <end position="384"/>
    </location>
</feature>
<dbReference type="GO" id="GO:0007204">
    <property type="term" value="P:positive regulation of cytosolic calcium ion concentration"/>
    <property type="evidence" value="ECO:0007669"/>
    <property type="project" value="TreeGrafter"/>
</dbReference>
<dbReference type="GO" id="GO:0019722">
    <property type="term" value="P:calcium-mediated signaling"/>
    <property type="evidence" value="ECO:0007669"/>
    <property type="project" value="TreeGrafter"/>
</dbReference>
<evidence type="ECO:0000256" key="9">
    <source>
        <dbReference type="SAM" id="Phobius"/>
    </source>
</evidence>
<dbReference type="SUPFAM" id="SSF81321">
    <property type="entry name" value="Family A G protein-coupled receptor-like"/>
    <property type="match status" value="1"/>
</dbReference>
<keyword evidence="5 9" id="KW-0472">Membrane</keyword>
<proteinExistence type="predicted"/>
<feature type="transmembrane region" description="Helical" evidence="9">
    <location>
        <begin position="58"/>
        <end position="84"/>
    </location>
</feature>
<gene>
    <name evidence="12 13" type="primary">LOC108266504</name>
</gene>
<dbReference type="GeneTree" id="ENSGT01050000244848"/>
<sequence length="384" mass="43815">MIISFPWRIFEAKAKPTGCRNMDGALDLHGLFEHNSTFDYGDYEYKGDCNTGRSFEPIIFVTILYLVALLLGLVGNSLVLFVLWQKRHSWCVTHVFVLHLSIADILLLLTMPLWAMDAVKGWNFSTGFCKLAGALYKINFYCGIFLLACISLELYFSVVHTVHVCSCSRPWSVQLICLAVWFFCLLLSIPDWMYLKAESNPEQGDNIECVYKYPSEASRLASRWLYHVLGFLLPVIVLFYCYARVLLRCRSDQHVQKQRAVQIILALVLVFCVSWTPYNIALLVDTSDFSSSKSTEHCVDHRWTAVKSTAVLGFLHSCFNPLIYLGFSEKFRHWVLTIVRCGSCAVGNGEFFPWDCWATPVPQAENGSPHPENDITRQRNGEIL</sequence>
<feature type="compositionally biased region" description="Basic and acidic residues" evidence="8">
    <location>
        <begin position="371"/>
        <end position="384"/>
    </location>
</feature>
<evidence type="ECO:0000256" key="5">
    <source>
        <dbReference type="ARBA" id="ARBA00023136"/>
    </source>
</evidence>
<dbReference type="OrthoDB" id="9818824at2759"/>
<dbReference type="InterPro" id="IPR050119">
    <property type="entry name" value="CCR1-9-like"/>
</dbReference>
<dbReference type="PROSITE" id="PS50262">
    <property type="entry name" value="G_PROTEIN_RECEP_F1_2"/>
    <property type="match status" value="1"/>
</dbReference>
<dbReference type="RefSeq" id="XP_017325412.1">
    <property type="nucleotide sequence ID" value="XM_017469923.3"/>
</dbReference>
<reference evidence="12 13" key="2">
    <citation type="submission" date="2025-04" db="UniProtKB">
        <authorList>
            <consortium name="RefSeq"/>
        </authorList>
    </citation>
    <scope>IDENTIFICATION</scope>
    <source>
        <tissue evidence="12 13">Blood</tissue>
    </source>
</reference>
<dbReference type="PANTHER" id="PTHR10489">
    <property type="entry name" value="CELL ADHESION MOLECULE"/>
    <property type="match status" value="1"/>
</dbReference>
<dbReference type="InterPro" id="IPR017452">
    <property type="entry name" value="GPCR_Rhodpsn_7TM"/>
</dbReference>
<dbReference type="GO" id="GO:0060326">
    <property type="term" value="P:cell chemotaxis"/>
    <property type="evidence" value="ECO:0007669"/>
    <property type="project" value="TreeGrafter"/>
</dbReference>
<evidence type="ECO:0000256" key="7">
    <source>
        <dbReference type="ARBA" id="ARBA00023224"/>
    </source>
</evidence>
<dbReference type="KEGG" id="ipu:108266504"/>
<dbReference type="STRING" id="7998.ENSIPUP00000009273"/>
<dbReference type="Gene3D" id="1.20.1070.10">
    <property type="entry name" value="Rhodopsin 7-helix transmembrane proteins"/>
    <property type="match status" value="1"/>
</dbReference>
<accession>A0A2D0R491</accession>
<evidence type="ECO:0000256" key="3">
    <source>
        <dbReference type="ARBA" id="ARBA00022989"/>
    </source>
</evidence>
<name>A0A2D0R491_ICTPU</name>
<keyword evidence="3 9" id="KW-1133">Transmembrane helix</keyword>
<dbReference type="GO" id="GO:0019957">
    <property type="term" value="F:C-C chemokine binding"/>
    <property type="evidence" value="ECO:0007669"/>
    <property type="project" value="TreeGrafter"/>
</dbReference>
<feature type="transmembrane region" description="Helical" evidence="9">
    <location>
        <begin position="96"/>
        <end position="115"/>
    </location>
</feature>
<evidence type="ECO:0000259" key="10">
    <source>
        <dbReference type="PROSITE" id="PS50262"/>
    </source>
</evidence>
<evidence type="ECO:0000256" key="2">
    <source>
        <dbReference type="ARBA" id="ARBA00022692"/>
    </source>
</evidence>
<evidence type="ECO:0000313" key="11">
    <source>
        <dbReference type="Proteomes" id="UP000221080"/>
    </source>
</evidence>
<dbReference type="RefSeq" id="XP_017325418.1">
    <property type="nucleotide sequence ID" value="XM_017469929.3"/>
</dbReference>
<dbReference type="PANTHER" id="PTHR10489:SF671">
    <property type="entry name" value="C-X-C CHEMOKINE RECEPTOR TYPE 3"/>
    <property type="match status" value="1"/>
</dbReference>
<feature type="transmembrane region" description="Helical" evidence="9">
    <location>
        <begin position="263"/>
        <end position="284"/>
    </location>
</feature>
<evidence type="ECO:0000256" key="6">
    <source>
        <dbReference type="ARBA" id="ARBA00023170"/>
    </source>
</evidence>
<organism evidence="11 13">
    <name type="scientific">Ictalurus punctatus</name>
    <name type="common">Channel catfish</name>
    <name type="synonym">Silurus punctatus</name>
    <dbReference type="NCBI Taxonomy" id="7998"/>
    <lineage>
        <taxon>Eukaryota</taxon>
        <taxon>Metazoa</taxon>
        <taxon>Chordata</taxon>
        <taxon>Craniata</taxon>
        <taxon>Vertebrata</taxon>
        <taxon>Euteleostomi</taxon>
        <taxon>Actinopterygii</taxon>
        <taxon>Neopterygii</taxon>
        <taxon>Teleostei</taxon>
        <taxon>Ostariophysi</taxon>
        <taxon>Siluriformes</taxon>
        <taxon>Ictaluridae</taxon>
        <taxon>Ictalurus</taxon>
    </lineage>
</organism>
<protein>
    <submittedName>
        <fullName evidence="12 13">C-X-C chemokine receptor type 3 isoform X1</fullName>
    </submittedName>
</protein>
<evidence type="ECO:0000313" key="12">
    <source>
        <dbReference type="RefSeq" id="XP_017325412.1"/>
    </source>
</evidence>
<keyword evidence="4" id="KW-0297">G-protein coupled receptor</keyword>
<feature type="transmembrane region" description="Helical" evidence="9">
    <location>
        <begin position="138"/>
        <end position="159"/>
    </location>
</feature>
<evidence type="ECO:0000313" key="13">
    <source>
        <dbReference type="RefSeq" id="XP_017325418.1"/>
    </source>
</evidence>
<dbReference type="GO" id="GO:0006955">
    <property type="term" value="P:immune response"/>
    <property type="evidence" value="ECO:0007669"/>
    <property type="project" value="TreeGrafter"/>
</dbReference>
<dbReference type="InterPro" id="IPR000276">
    <property type="entry name" value="GPCR_Rhodpsn"/>
</dbReference>
<comment type="subcellular location">
    <subcellularLocation>
        <location evidence="1">Membrane</location>
    </subcellularLocation>
</comment>
<feature type="transmembrane region" description="Helical" evidence="9">
    <location>
        <begin position="171"/>
        <end position="189"/>
    </location>
</feature>